<dbReference type="Proteomes" id="UP000230423">
    <property type="component" value="Unassembled WGS sequence"/>
</dbReference>
<evidence type="ECO:0000313" key="2">
    <source>
        <dbReference type="Proteomes" id="UP000230423"/>
    </source>
</evidence>
<dbReference type="OrthoDB" id="5864217at2759"/>
<dbReference type="AlphaFoldDB" id="A0A2G9TZY2"/>
<name>A0A2G9TZY2_TELCI</name>
<sequence>MLGDFYGAGPKSEAMAISLKLISDSRYNGIEEEVEAHKDVLGSRERSQQHHSQKVRQLLYQEVLLTLVSDPAAFSKAAFYVGMRGT</sequence>
<organism evidence="1 2">
    <name type="scientific">Teladorsagia circumcincta</name>
    <name type="common">Brown stomach worm</name>
    <name type="synonym">Ostertagia circumcincta</name>
    <dbReference type="NCBI Taxonomy" id="45464"/>
    <lineage>
        <taxon>Eukaryota</taxon>
        <taxon>Metazoa</taxon>
        <taxon>Ecdysozoa</taxon>
        <taxon>Nematoda</taxon>
        <taxon>Chromadorea</taxon>
        <taxon>Rhabditida</taxon>
        <taxon>Rhabditina</taxon>
        <taxon>Rhabditomorpha</taxon>
        <taxon>Strongyloidea</taxon>
        <taxon>Trichostrongylidae</taxon>
        <taxon>Teladorsagia</taxon>
    </lineage>
</organism>
<reference evidence="1 2" key="1">
    <citation type="submission" date="2015-09" db="EMBL/GenBank/DDBJ databases">
        <title>Draft genome of the parasitic nematode Teladorsagia circumcincta isolate WARC Sus (inbred).</title>
        <authorList>
            <person name="Mitreva M."/>
        </authorList>
    </citation>
    <scope>NUCLEOTIDE SEQUENCE [LARGE SCALE GENOMIC DNA]</scope>
    <source>
        <strain evidence="1 2">S</strain>
    </source>
</reference>
<keyword evidence="2" id="KW-1185">Reference proteome</keyword>
<evidence type="ECO:0000313" key="1">
    <source>
        <dbReference type="EMBL" id="PIO63468.1"/>
    </source>
</evidence>
<gene>
    <name evidence="1" type="ORF">TELCIR_14932</name>
</gene>
<accession>A0A2G9TZY2</accession>
<protein>
    <submittedName>
        <fullName evidence="1">Uncharacterized protein</fullName>
    </submittedName>
</protein>
<dbReference type="EMBL" id="KZ350871">
    <property type="protein sequence ID" value="PIO63468.1"/>
    <property type="molecule type" value="Genomic_DNA"/>
</dbReference>
<proteinExistence type="predicted"/>